<feature type="transmembrane region" description="Helical" evidence="1">
    <location>
        <begin position="12"/>
        <end position="34"/>
    </location>
</feature>
<keyword evidence="1" id="KW-0472">Membrane</keyword>
<proteinExistence type="predicted"/>
<name>A0AAW1N3H4_POPJA</name>
<evidence type="ECO:0000313" key="2">
    <source>
        <dbReference type="EMBL" id="KAK9753365.1"/>
    </source>
</evidence>
<reference evidence="2 3" key="1">
    <citation type="journal article" date="2024" name="BMC Genomics">
        <title>De novo assembly and annotation of Popillia japonica's genome with initial clues to its potential as an invasive pest.</title>
        <authorList>
            <person name="Cucini C."/>
            <person name="Boschi S."/>
            <person name="Funari R."/>
            <person name="Cardaioli E."/>
            <person name="Iannotti N."/>
            <person name="Marturano G."/>
            <person name="Paoli F."/>
            <person name="Bruttini M."/>
            <person name="Carapelli A."/>
            <person name="Frati F."/>
            <person name="Nardi F."/>
        </authorList>
    </citation>
    <scope>NUCLEOTIDE SEQUENCE [LARGE SCALE GENOMIC DNA]</scope>
    <source>
        <strain evidence="2">DMR45628</strain>
    </source>
</reference>
<keyword evidence="1" id="KW-1133">Transmembrane helix</keyword>
<sequence>MLSLLKVTCNHVYLAISIAAWTIIQSFVHIYGLMHIQWWRDCKIHGEPQKFVHIYGLMHIQWWRDCKIHGEPQKHYLTILFGKQVCNNTENNILE</sequence>
<organism evidence="2 3">
    <name type="scientific">Popillia japonica</name>
    <name type="common">Japanese beetle</name>
    <dbReference type="NCBI Taxonomy" id="7064"/>
    <lineage>
        <taxon>Eukaryota</taxon>
        <taxon>Metazoa</taxon>
        <taxon>Ecdysozoa</taxon>
        <taxon>Arthropoda</taxon>
        <taxon>Hexapoda</taxon>
        <taxon>Insecta</taxon>
        <taxon>Pterygota</taxon>
        <taxon>Neoptera</taxon>
        <taxon>Endopterygota</taxon>
        <taxon>Coleoptera</taxon>
        <taxon>Polyphaga</taxon>
        <taxon>Scarabaeiformia</taxon>
        <taxon>Scarabaeidae</taxon>
        <taxon>Rutelinae</taxon>
        <taxon>Popillia</taxon>
    </lineage>
</organism>
<protein>
    <submittedName>
        <fullName evidence="2">Uncharacterized protein</fullName>
    </submittedName>
</protein>
<evidence type="ECO:0000256" key="1">
    <source>
        <dbReference type="SAM" id="Phobius"/>
    </source>
</evidence>
<comment type="caution">
    <text evidence="2">The sequence shown here is derived from an EMBL/GenBank/DDBJ whole genome shotgun (WGS) entry which is preliminary data.</text>
</comment>
<evidence type="ECO:0000313" key="3">
    <source>
        <dbReference type="Proteomes" id="UP001458880"/>
    </source>
</evidence>
<dbReference type="Proteomes" id="UP001458880">
    <property type="component" value="Unassembled WGS sequence"/>
</dbReference>
<dbReference type="EMBL" id="JASPKY010000014">
    <property type="protein sequence ID" value="KAK9753365.1"/>
    <property type="molecule type" value="Genomic_DNA"/>
</dbReference>
<keyword evidence="3" id="KW-1185">Reference proteome</keyword>
<keyword evidence="1" id="KW-0812">Transmembrane</keyword>
<gene>
    <name evidence="2" type="ORF">QE152_g3519</name>
</gene>
<dbReference type="AlphaFoldDB" id="A0AAW1N3H4"/>
<accession>A0AAW1N3H4</accession>